<dbReference type="Pfam" id="PF16075">
    <property type="entry name" value="DUF4815"/>
    <property type="match status" value="1"/>
</dbReference>
<dbReference type="InterPro" id="IPR032719">
    <property type="entry name" value="WbsX"/>
</dbReference>
<dbReference type="SUPFAM" id="SSF52266">
    <property type="entry name" value="SGNH hydrolase"/>
    <property type="match status" value="1"/>
</dbReference>
<proteinExistence type="predicted"/>
<dbReference type="Gene3D" id="3.40.50.1110">
    <property type="entry name" value="SGNH hydrolase"/>
    <property type="match status" value="1"/>
</dbReference>
<dbReference type="PANTHER" id="PTHR41244:SF1">
    <property type="entry name" value="GLYCOSYLTRANSFERASE"/>
    <property type="match status" value="1"/>
</dbReference>
<dbReference type="InterPro" id="IPR036514">
    <property type="entry name" value="SGNH_hydro_sf"/>
</dbReference>
<dbReference type="PANTHER" id="PTHR41244">
    <property type="entry name" value="RHAMNAN SYNTHESIS F"/>
    <property type="match status" value="1"/>
</dbReference>
<dbReference type="InterPro" id="IPR032096">
    <property type="entry name" value="DUF4815"/>
</dbReference>
<comment type="caution">
    <text evidence="3">The sequence shown here is derived from an EMBL/GenBank/DDBJ whole genome shotgun (WGS) entry which is preliminary data.</text>
</comment>
<dbReference type="Pfam" id="PF14307">
    <property type="entry name" value="Glyco_tran_WbsX"/>
    <property type="match status" value="1"/>
</dbReference>
<evidence type="ECO:0000259" key="1">
    <source>
        <dbReference type="Pfam" id="PF13472"/>
    </source>
</evidence>
<reference evidence="3 4" key="1">
    <citation type="submission" date="2024-06" db="EMBL/GenBank/DDBJ databases">
        <title>Chitinophaga defluvii sp. nov., isolated from municipal sewage.</title>
        <authorList>
            <person name="Zhang L."/>
        </authorList>
    </citation>
    <scope>NUCLEOTIDE SEQUENCE [LARGE SCALE GENOMIC DNA]</scope>
    <source>
        <strain evidence="3 4">H8</strain>
    </source>
</reference>
<dbReference type="Pfam" id="PF13472">
    <property type="entry name" value="Lipase_GDSL_2"/>
    <property type="match status" value="1"/>
</dbReference>
<dbReference type="RefSeq" id="WP_354659342.1">
    <property type="nucleotide sequence ID" value="NZ_JBEXAC010000001.1"/>
</dbReference>
<name>A0ABV2T104_9BACT</name>
<keyword evidence="4" id="KW-1185">Reference proteome</keyword>
<organism evidence="3 4">
    <name type="scientific">Chitinophaga defluvii</name>
    <dbReference type="NCBI Taxonomy" id="3163343"/>
    <lineage>
        <taxon>Bacteria</taxon>
        <taxon>Pseudomonadati</taxon>
        <taxon>Bacteroidota</taxon>
        <taxon>Chitinophagia</taxon>
        <taxon>Chitinophagales</taxon>
        <taxon>Chitinophagaceae</taxon>
        <taxon>Chitinophaga</taxon>
    </lineage>
</organism>
<dbReference type="EMBL" id="JBEXAC010000001">
    <property type="protein sequence ID" value="MET6996701.1"/>
    <property type="molecule type" value="Genomic_DNA"/>
</dbReference>
<protein>
    <submittedName>
        <fullName evidence="3">Glycoside hydrolase family 99-like domain-containing protein</fullName>
    </submittedName>
</protein>
<evidence type="ECO:0000259" key="2">
    <source>
        <dbReference type="Pfam" id="PF16075"/>
    </source>
</evidence>
<gene>
    <name evidence="3" type="ORF">ABR189_04960</name>
</gene>
<evidence type="ECO:0000313" key="3">
    <source>
        <dbReference type="EMBL" id="MET6996701.1"/>
    </source>
</evidence>
<dbReference type="Proteomes" id="UP001549749">
    <property type="component" value="Unassembled WGS sequence"/>
</dbReference>
<feature type="domain" description="DUF4815" evidence="2">
    <location>
        <begin position="173"/>
        <end position="228"/>
    </location>
</feature>
<evidence type="ECO:0000313" key="4">
    <source>
        <dbReference type="Proteomes" id="UP001549749"/>
    </source>
</evidence>
<feature type="domain" description="SGNH hydrolase-type esterase" evidence="1">
    <location>
        <begin position="276"/>
        <end position="464"/>
    </location>
</feature>
<dbReference type="Gene3D" id="3.20.20.80">
    <property type="entry name" value="Glycosidases"/>
    <property type="match status" value="1"/>
</dbReference>
<dbReference type="InterPro" id="IPR013830">
    <property type="entry name" value="SGNH_hydro"/>
</dbReference>
<accession>A0ABV2T104</accession>
<dbReference type="CDD" id="cd00229">
    <property type="entry name" value="SGNH_hydrolase"/>
    <property type="match status" value="1"/>
</dbReference>
<sequence>MLEQAHKDKDARAGHFSRKEFIRTSGILAGYLLTQPVLSALGAPGKAGFSREWPLKIEGDELIIPVGNYPSEHHTFRVSKAGRLKIKPATIHQAVDETLFLSADKPSGYWVGTPLKASRYDQLGVYCSLIEDSIVMYDAPGKKGRLLQKGDDYLVAAPFSLVGLGTNTNLTPSTPVYASYSYYLQRIDSVVLNKEGEASLIEGNPSLVCPEIPALPTGTVRFCNIYRPILADSLKAEHLFPLLASDSHVKTQSTNGHLSKTIEKLKNGKPVTIVAWGDSITAGSDVQKGEAWPALFIATLKKAYPAAKINYVNRSIGGTRTMQWLHDGDYPGLPKLPSDVCSFKLVTKEKPDLVVMEFTNDTVEDPKIYPEHYNMIKAELDKLGAELIIITPGRFAIKSYDENLAEMKQPEQRPYVKFVTDFAARNNYAIADAATRWAHFSKEGLPYIAILINAYNHPNAYGHGIFVEELMKCFGKKYVYEKAYVPVPKPISTGKYMIGAFMCPLWNKDEMQPDMWNPVRKYPEREPILGHYYEGNPEVTDWEIKYALEHGISFFNVCWYRKKGNAGKPVEELFGHWTRSLLKSRYADMFKYCILYVDEGSVMDGIASEDDFLNNLVPYWINNNFKRANYLKIDGKPVFTIYRPEKFIQDLGGVEKARIAIDKMRQACVDAGFPGLVIMGEYHHALDKAQPMYKALGLDAAVSYHWPSFTEKMPATAPADTSIIRMQADCWPELQKVTGLPAIPTVSVGWDSAPWGGMFYKGNWRLTPAYYKELLQKAKKYIDSQPASLLSNWLMLDNWNEYAEGHHIFPTKKDGFAYLDMVRAVFSKTYPFPKNIVPDQIGLGPYENSK</sequence>